<evidence type="ECO:0000313" key="2">
    <source>
        <dbReference type="Proteomes" id="UP000050700"/>
    </source>
</evidence>
<reference evidence="1 2" key="1">
    <citation type="submission" date="2014-05" db="EMBL/GenBank/DDBJ databases">
        <title>Methylome analysis of the phasevarions of Haemophilus influenzae.</title>
        <authorList>
            <person name="Atack J.M."/>
            <person name="Fox K.L."/>
            <person name="Power P.M."/>
            <person name="Clark T."/>
            <person name="Jurcisek J."/>
            <person name="Korlach J."/>
            <person name="Bakaletz L.O."/>
            <person name="Jennings M.P."/>
        </authorList>
    </citation>
    <scope>NUCLEOTIDE SEQUENCE [LARGE SCALE GENOMIC DNA]</scope>
    <source>
        <strain evidence="1 2">1209</strain>
    </source>
</reference>
<evidence type="ECO:0000313" key="1">
    <source>
        <dbReference type="EMBL" id="KIS36188.1"/>
    </source>
</evidence>
<organism evidence="1 2">
    <name type="scientific">Haemophilus influenzae</name>
    <dbReference type="NCBI Taxonomy" id="727"/>
    <lineage>
        <taxon>Bacteria</taxon>
        <taxon>Pseudomonadati</taxon>
        <taxon>Pseudomonadota</taxon>
        <taxon>Gammaproteobacteria</taxon>
        <taxon>Pasteurellales</taxon>
        <taxon>Pasteurellaceae</taxon>
        <taxon>Haemophilus</taxon>
    </lineage>
</organism>
<name>A0A158SZ94_HAEIF</name>
<comment type="caution">
    <text evidence="1">The sequence shown here is derived from an EMBL/GenBank/DDBJ whole genome shotgun (WGS) entry which is preliminary data.</text>
</comment>
<sequence>MIVCLEDNKISSECNKNQCKSNKYPSEGNFRGVFFYLNFKIGKTL</sequence>
<dbReference type="PATRIC" id="fig|727.582.peg.1660"/>
<dbReference type="EMBL" id="JMQP01000002">
    <property type="protein sequence ID" value="KIS36188.1"/>
    <property type="molecule type" value="Genomic_DNA"/>
</dbReference>
<dbReference type="Proteomes" id="UP000050700">
    <property type="component" value="Unassembled WGS sequence"/>
</dbReference>
<protein>
    <submittedName>
        <fullName evidence="1">Uncharacterized protein</fullName>
    </submittedName>
</protein>
<gene>
    <name evidence="1" type="ORF">NTHI1209_01828</name>
</gene>
<dbReference type="AlphaFoldDB" id="A0A158SZ94"/>
<proteinExistence type="predicted"/>
<accession>A0A158SZ94</accession>